<feature type="compositionally biased region" description="Polar residues" evidence="1">
    <location>
        <begin position="33"/>
        <end position="44"/>
    </location>
</feature>
<evidence type="ECO:0008006" key="5">
    <source>
        <dbReference type="Google" id="ProtNLM"/>
    </source>
</evidence>
<protein>
    <recommendedName>
        <fullName evidence="5">Secreted protein</fullName>
    </recommendedName>
</protein>
<feature type="signal peptide" evidence="2">
    <location>
        <begin position="1"/>
        <end position="26"/>
    </location>
</feature>
<dbReference type="Proteomes" id="UP000011721">
    <property type="component" value="Chromosome"/>
</dbReference>
<dbReference type="EMBL" id="CP003985">
    <property type="protein sequence ID" value="AGF76795.1"/>
    <property type="molecule type" value="Genomic_DNA"/>
</dbReference>
<sequence>MKDFHSRHLLSLFMFVCLLAPFVASALEMPRPATTSRPNSSSAGRPTVDHGQVQRTPPKATIQSGYCYVNDTTEKSSETLCKRKRGQFFADKREAQRVYDTASGYCCQDGNISKNSRATCVRVKGTFFIKQSDAKRTCDATKDVCYDEGKILADSKGSCDRKKGAFF</sequence>
<dbReference type="AlphaFoldDB" id="M1PAH0"/>
<evidence type="ECO:0000313" key="3">
    <source>
        <dbReference type="EMBL" id="AGF76795.1"/>
    </source>
</evidence>
<keyword evidence="2" id="KW-0732">Signal</keyword>
<reference evidence="4" key="1">
    <citation type="journal article" date="2013" name="Stand. Genomic Sci.">
        <title>Complete genome sequence of Desulfocapsa sulfexigens, a marine deltaproteobacterium specialized in disproportionating inorganic sulfur compounds.</title>
        <authorList>
            <person name="Finster K.W."/>
            <person name="Kjeldsen K.U."/>
            <person name="Kube M."/>
            <person name="Reinhardt R."/>
            <person name="Mussmann M."/>
            <person name="Amann R."/>
            <person name="Schreiber L."/>
        </authorList>
    </citation>
    <scope>NUCLEOTIDE SEQUENCE [LARGE SCALE GENOMIC DNA]</scope>
    <source>
        <strain evidence="4">DSM 10523 / SB164P1</strain>
    </source>
</reference>
<feature type="chain" id="PRO_5004016354" description="Secreted protein" evidence="2">
    <location>
        <begin position="27"/>
        <end position="167"/>
    </location>
</feature>
<evidence type="ECO:0000256" key="2">
    <source>
        <dbReference type="SAM" id="SignalP"/>
    </source>
</evidence>
<feature type="region of interest" description="Disordered" evidence="1">
    <location>
        <begin position="31"/>
        <end position="57"/>
    </location>
</feature>
<accession>M1PAH0</accession>
<name>M1PAH0_DESSD</name>
<evidence type="ECO:0000313" key="4">
    <source>
        <dbReference type="Proteomes" id="UP000011721"/>
    </source>
</evidence>
<proteinExistence type="predicted"/>
<dbReference type="KEGG" id="dsf:UWK_00209"/>
<dbReference type="STRING" id="1167006.UWK_00209"/>
<organism evidence="3 4">
    <name type="scientific">Desulfocapsa sulfexigens (strain DSM 10523 / SB164P1)</name>
    <dbReference type="NCBI Taxonomy" id="1167006"/>
    <lineage>
        <taxon>Bacteria</taxon>
        <taxon>Pseudomonadati</taxon>
        <taxon>Thermodesulfobacteriota</taxon>
        <taxon>Desulfobulbia</taxon>
        <taxon>Desulfobulbales</taxon>
        <taxon>Desulfocapsaceae</taxon>
        <taxon>Desulfocapsa</taxon>
    </lineage>
</organism>
<dbReference type="HOGENOM" id="CLU_1591894_0_0_7"/>
<gene>
    <name evidence="3" type="ordered locus">UWK_00209</name>
</gene>
<evidence type="ECO:0000256" key="1">
    <source>
        <dbReference type="SAM" id="MobiDB-lite"/>
    </source>
</evidence>
<keyword evidence="4" id="KW-1185">Reference proteome</keyword>
<dbReference type="eggNOG" id="COG1572">
    <property type="taxonomic scope" value="Bacteria"/>
</dbReference>